<keyword evidence="3" id="KW-1185">Reference proteome</keyword>
<reference evidence="4" key="1">
    <citation type="submission" date="2025-08" db="UniProtKB">
        <authorList>
            <consortium name="RefSeq"/>
        </authorList>
    </citation>
    <scope>IDENTIFICATION</scope>
    <source>
        <tissue evidence="4">Muscle</tissue>
    </source>
</reference>
<evidence type="ECO:0000256" key="2">
    <source>
        <dbReference type="SAM" id="Coils"/>
    </source>
</evidence>
<feature type="coiled-coil region" evidence="2">
    <location>
        <begin position="90"/>
        <end position="131"/>
    </location>
</feature>
<feature type="coiled-coil region" evidence="2">
    <location>
        <begin position="499"/>
        <end position="533"/>
    </location>
</feature>
<feature type="coiled-coil region" evidence="2">
    <location>
        <begin position="618"/>
        <end position="659"/>
    </location>
</feature>
<feature type="coiled-coil region" evidence="2">
    <location>
        <begin position="384"/>
        <end position="439"/>
    </location>
</feature>
<organism evidence="3 4">
    <name type="scientific">Limulus polyphemus</name>
    <name type="common">Atlantic horseshoe crab</name>
    <dbReference type="NCBI Taxonomy" id="6850"/>
    <lineage>
        <taxon>Eukaryota</taxon>
        <taxon>Metazoa</taxon>
        <taxon>Ecdysozoa</taxon>
        <taxon>Arthropoda</taxon>
        <taxon>Chelicerata</taxon>
        <taxon>Merostomata</taxon>
        <taxon>Xiphosura</taxon>
        <taxon>Limulidae</taxon>
        <taxon>Limulus</taxon>
    </lineage>
</organism>
<dbReference type="GeneID" id="106462522"/>
<keyword evidence="1 2" id="KW-0175">Coiled coil</keyword>
<evidence type="ECO:0000313" key="4">
    <source>
        <dbReference type="RefSeq" id="XP_013777909.2"/>
    </source>
</evidence>
<sequence length="755" mass="88473">MLQESIGNLTTQMSLLEKENHQITNRSKEIKTNHSSATGMTAELNRANEKIQREKIDVMKLLQVVRRGYDNVVKGIKVIESESYTQNNMVVEVEKVLQQIEQEIEDRKQKYNILAQKIKSYKENYSELIQESSSREEMIRYLSVEHKSWLEAVHSVKSAIDKSVQQVRKEELKIETMKTSSDPYKTIEEELLQKLQVATDNHDVLSKQRNDFQNEMNDLKTVLFQQTARTQEEIAHAESLALQVSKVVKDAQQLQELTKKLSKMITLKVVEKDKKSVDIIRAEMRLQHIKDDLKSKQVDQEKMENCLSDNKEKLMEITKLYKITKQDKNRIAGLYQIACQKKAQHTEKHYMVQSQIEILKKETLKNQKQNNDMYFKLLNTLVFRDHLKHKVLKQQVSLEELQEQCSLQGQQLEHLESIVADEEKYLKHLRERYEKVIQERNRRGLDLIEREKEVCILQQKSQMLENLLTKAQSELHVLDEVKKIVEIRLKEELQNLEKIRSMSKSEIELKVKLAEAEKELFKCKENQEKLEEKVEGRVGVLNYGLFLSGCDPTDDQLKKKLKEVEKQLYWKETELVEKEVVLAQVSRLTECLRQTLENKAQPATQAQKKVDNFQKNRKKGLERKIETLDVEIALYKKHSEKLKEQVQEMKDKLQTCYKNLKAGLPPSEEFEQEWTQMTKNFRSTFSNETEDREGWFESPIGAITTAEPRPNSYFPDGDYVLPIPVPYGKLAPFKPSASGANMRHFQKPDHKPIIM</sequence>
<evidence type="ECO:0000313" key="3">
    <source>
        <dbReference type="Proteomes" id="UP000694941"/>
    </source>
</evidence>
<name>A0ABM1BA55_LIMPO</name>
<gene>
    <name evidence="4" type="primary">LOC106462522</name>
</gene>
<accession>A0ABM1BA55</accession>
<proteinExistence type="predicted"/>
<evidence type="ECO:0000256" key="1">
    <source>
        <dbReference type="ARBA" id="ARBA00023054"/>
    </source>
</evidence>
<dbReference type="Proteomes" id="UP000694941">
    <property type="component" value="Unplaced"/>
</dbReference>
<dbReference type="PANTHER" id="PTHR32083">
    <property type="entry name" value="CILIA AND FLAGELLA-ASSOCIATED PROTEIN 58-RELATED"/>
    <property type="match status" value="1"/>
</dbReference>
<dbReference type="PANTHER" id="PTHR32083:SF34">
    <property type="entry name" value="COILED-COIL DOMAIN-CONTAINING PROTEIN 146"/>
    <property type="match status" value="1"/>
</dbReference>
<dbReference type="RefSeq" id="XP_013777909.2">
    <property type="nucleotide sequence ID" value="XM_013922455.2"/>
</dbReference>
<protein>
    <submittedName>
        <fullName evidence="4">Coiled-coil domain-containing protein 146-like</fullName>
    </submittedName>
</protein>
<feature type="coiled-coil region" evidence="2">
    <location>
        <begin position="6"/>
        <end position="64"/>
    </location>
</feature>